<keyword evidence="4" id="KW-0808">Transferase</keyword>
<comment type="caution">
    <text evidence="11">The sequence shown here is derived from an EMBL/GenBank/DDBJ whole genome shotgun (WGS) entry which is preliminary data.</text>
</comment>
<dbReference type="InterPro" id="IPR007356">
    <property type="entry name" value="tRNA_m1G_MeTrfase_euk"/>
</dbReference>
<dbReference type="STRING" id="1849047.A0A3D8R1Q0"/>
<dbReference type="GO" id="GO:0052905">
    <property type="term" value="F:tRNA (guanosine(9)-N1)-methyltransferase activity"/>
    <property type="evidence" value="ECO:0007669"/>
    <property type="project" value="UniProtKB-EC"/>
</dbReference>
<comment type="catalytic activity">
    <reaction evidence="8">
        <text>guanosine(9) in tRNA + S-adenosyl-L-methionine = N(1)-methylguanosine(9) in tRNA + S-adenosyl-L-homocysteine + H(+)</text>
        <dbReference type="Rhea" id="RHEA:43156"/>
        <dbReference type="Rhea" id="RHEA-COMP:10367"/>
        <dbReference type="Rhea" id="RHEA-COMP:10368"/>
        <dbReference type="ChEBI" id="CHEBI:15378"/>
        <dbReference type="ChEBI" id="CHEBI:57856"/>
        <dbReference type="ChEBI" id="CHEBI:59789"/>
        <dbReference type="ChEBI" id="CHEBI:73542"/>
        <dbReference type="ChEBI" id="CHEBI:74269"/>
        <dbReference type="EC" id="2.1.1.221"/>
    </reaction>
</comment>
<dbReference type="EMBL" id="PDLM01000010">
    <property type="protein sequence ID" value="RDW67870.1"/>
    <property type="molecule type" value="Genomic_DNA"/>
</dbReference>
<dbReference type="AlphaFoldDB" id="A0A3D8R1Q0"/>
<evidence type="ECO:0000256" key="9">
    <source>
        <dbReference type="SAM" id="MobiDB-lite"/>
    </source>
</evidence>
<keyword evidence="12" id="KW-1185">Reference proteome</keyword>
<dbReference type="InterPro" id="IPR038459">
    <property type="entry name" value="MT_TRM10-typ_sf"/>
</dbReference>
<feature type="compositionally biased region" description="Basic and acidic residues" evidence="9">
    <location>
        <begin position="75"/>
        <end position="87"/>
    </location>
</feature>
<evidence type="ECO:0000313" key="12">
    <source>
        <dbReference type="Proteomes" id="UP000256645"/>
    </source>
</evidence>
<feature type="compositionally biased region" description="Basic residues" evidence="9">
    <location>
        <begin position="88"/>
        <end position="99"/>
    </location>
</feature>
<gene>
    <name evidence="11" type="ORF">BP6252_09266</name>
</gene>
<feature type="compositionally biased region" description="Basic and acidic residues" evidence="9">
    <location>
        <begin position="1"/>
        <end position="21"/>
    </location>
</feature>
<feature type="region of interest" description="Disordered" evidence="9">
    <location>
        <begin position="229"/>
        <end position="251"/>
    </location>
</feature>
<evidence type="ECO:0000256" key="2">
    <source>
        <dbReference type="ARBA" id="ARBA00020451"/>
    </source>
</evidence>
<reference evidence="11 12" key="1">
    <citation type="journal article" date="2018" name="IMA Fungus">
        <title>IMA Genome-F 9: Draft genome sequence of Annulohypoxylon stygium, Aspergillus mulundensis, Berkeleyomyces basicola (syn. Thielaviopsis basicola), Ceratocystis smalleyi, two Cercospora beticola strains, Coleophoma cylindrospora, Fusarium fracticaudum, Phialophora cf. hyalina, and Morchella septimelata.</title>
        <authorList>
            <person name="Wingfield B.D."/>
            <person name="Bills G.F."/>
            <person name="Dong Y."/>
            <person name="Huang W."/>
            <person name="Nel W.J."/>
            <person name="Swalarsk-Parry B.S."/>
            <person name="Vaghefi N."/>
            <person name="Wilken P.M."/>
            <person name="An Z."/>
            <person name="de Beer Z.W."/>
            <person name="De Vos L."/>
            <person name="Chen L."/>
            <person name="Duong T.A."/>
            <person name="Gao Y."/>
            <person name="Hammerbacher A."/>
            <person name="Kikkert J.R."/>
            <person name="Li Y."/>
            <person name="Li H."/>
            <person name="Li K."/>
            <person name="Li Q."/>
            <person name="Liu X."/>
            <person name="Ma X."/>
            <person name="Naidoo K."/>
            <person name="Pethybridge S.J."/>
            <person name="Sun J."/>
            <person name="Steenkamp E.T."/>
            <person name="van der Nest M.A."/>
            <person name="van Wyk S."/>
            <person name="Wingfield M.J."/>
            <person name="Xiong C."/>
            <person name="Yue Q."/>
            <person name="Zhang X."/>
        </authorList>
    </citation>
    <scope>NUCLEOTIDE SEQUENCE [LARGE SCALE GENOMIC DNA]</scope>
    <source>
        <strain evidence="11 12">BP6252</strain>
    </source>
</reference>
<dbReference type="PANTHER" id="PTHR13563">
    <property type="entry name" value="TRNA (GUANINE-9-) METHYLTRANSFERASE"/>
    <property type="match status" value="1"/>
</dbReference>
<dbReference type="Gene3D" id="3.40.1280.30">
    <property type="match status" value="1"/>
</dbReference>
<feature type="compositionally biased region" description="Basic and acidic residues" evidence="9">
    <location>
        <begin position="100"/>
        <end position="121"/>
    </location>
</feature>
<evidence type="ECO:0000256" key="7">
    <source>
        <dbReference type="ARBA" id="ARBA00032166"/>
    </source>
</evidence>
<dbReference type="PANTHER" id="PTHR13563:SF13">
    <property type="entry name" value="TRNA METHYLTRANSFERASE 10 HOMOLOG A"/>
    <property type="match status" value="1"/>
</dbReference>
<evidence type="ECO:0000256" key="8">
    <source>
        <dbReference type="ARBA" id="ARBA00048434"/>
    </source>
</evidence>
<protein>
    <recommendedName>
        <fullName evidence="2">tRNA (guanine(9)-N1)-methyltransferase</fullName>
        <ecNumber evidence="1">2.1.1.221</ecNumber>
    </recommendedName>
    <alternativeName>
        <fullName evidence="7">tRNA methyltransferase 10</fullName>
    </alternativeName>
    <alternativeName>
        <fullName evidence="6">tRNA(m1G9)-methyltransferase</fullName>
    </alternativeName>
</protein>
<evidence type="ECO:0000259" key="10">
    <source>
        <dbReference type="PROSITE" id="PS51675"/>
    </source>
</evidence>
<accession>A0A3D8R1Q0</accession>
<dbReference type="OrthoDB" id="278300at2759"/>
<dbReference type="GO" id="GO:0005634">
    <property type="term" value="C:nucleus"/>
    <property type="evidence" value="ECO:0007669"/>
    <property type="project" value="TreeGrafter"/>
</dbReference>
<dbReference type="Proteomes" id="UP000256645">
    <property type="component" value="Unassembled WGS sequence"/>
</dbReference>
<dbReference type="GO" id="GO:0002939">
    <property type="term" value="P:tRNA N1-guanine methylation"/>
    <property type="evidence" value="ECO:0007669"/>
    <property type="project" value="TreeGrafter"/>
</dbReference>
<keyword evidence="3" id="KW-0489">Methyltransferase</keyword>
<sequence>MSDTEERPSKIRRLEKSEDTGAVHASDSVQKAGGASDGLNSNGSAGENSTVKANAGVKGETDVPLSKNQLKKLRKQEQWDAGKDDRKLKRREKHKAKQARKAEARAAQKEEEKEPVEAAPKEKTPFFRPVQTPVGLILDCDFNDLMTDKELISLGAQLTRCYSDNRTSPYRSHVYISSWGGKLQNRFETVLANTQLGWKGVRFTDKDFVAAATELHDIMKGPTGGKLVGAFTPPASSQDDTKASAVAPEPAAAMATVGSETAISSTDAKASQIEASTSENQAKSIDAPEAQSQSIPTSPSIVYLTADSPNTIDRLSPYTSYIIGGIVDKNRHKGLCYKRACERGIPTAKLPIGEYMTMQSRTVLTVNHVVEIMLKWLEKGDWGEAFLSVIPKRKEAKLRVKGEVAGEAKEKKMEGNESKEESMEVGDCGSDGYGTEEE</sequence>
<dbReference type="InterPro" id="IPR028564">
    <property type="entry name" value="MT_TRM10-typ"/>
</dbReference>
<evidence type="ECO:0000256" key="5">
    <source>
        <dbReference type="ARBA" id="ARBA00022691"/>
    </source>
</evidence>
<evidence type="ECO:0000256" key="1">
    <source>
        <dbReference type="ARBA" id="ARBA00012797"/>
    </source>
</evidence>
<feature type="region of interest" description="Disordered" evidence="9">
    <location>
        <begin position="1"/>
        <end position="121"/>
    </location>
</feature>
<feature type="compositionally biased region" description="Polar residues" evidence="9">
    <location>
        <begin position="38"/>
        <end position="52"/>
    </location>
</feature>
<feature type="compositionally biased region" description="Polar residues" evidence="9">
    <location>
        <begin position="265"/>
        <end position="283"/>
    </location>
</feature>
<name>A0A3D8R1Q0_9HELO</name>
<evidence type="ECO:0000256" key="3">
    <source>
        <dbReference type="ARBA" id="ARBA00022603"/>
    </source>
</evidence>
<dbReference type="PROSITE" id="PS51675">
    <property type="entry name" value="SAM_MT_TRM10"/>
    <property type="match status" value="1"/>
</dbReference>
<evidence type="ECO:0000256" key="4">
    <source>
        <dbReference type="ARBA" id="ARBA00022679"/>
    </source>
</evidence>
<feature type="compositionally biased region" description="Basic and acidic residues" evidence="9">
    <location>
        <begin position="404"/>
        <end position="422"/>
    </location>
</feature>
<feature type="domain" description="SAM-dependent MTase TRM10-type" evidence="10">
    <location>
        <begin position="122"/>
        <end position="397"/>
    </location>
</feature>
<proteinExistence type="predicted"/>
<dbReference type="EC" id="2.1.1.221" evidence="1"/>
<organism evidence="11 12">
    <name type="scientific">Coleophoma cylindrospora</name>
    <dbReference type="NCBI Taxonomy" id="1849047"/>
    <lineage>
        <taxon>Eukaryota</taxon>
        <taxon>Fungi</taxon>
        <taxon>Dikarya</taxon>
        <taxon>Ascomycota</taxon>
        <taxon>Pezizomycotina</taxon>
        <taxon>Leotiomycetes</taxon>
        <taxon>Helotiales</taxon>
        <taxon>Dermateaceae</taxon>
        <taxon>Coleophoma</taxon>
    </lineage>
</organism>
<feature type="region of interest" description="Disordered" evidence="9">
    <location>
        <begin position="265"/>
        <end position="296"/>
    </location>
</feature>
<dbReference type="GO" id="GO:0000049">
    <property type="term" value="F:tRNA binding"/>
    <property type="evidence" value="ECO:0007669"/>
    <property type="project" value="TreeGrafter"/>
</dbReference>
<evidence type="ECO:0000256" key="6">
    <source>
        <dbReference type="ARBA" id="ARBA00031792"/>
    </source>
</evidence>
<evidence type="ECO:0000313" key="11">
    <source>
        <dbReference type="EMBL" id="RDW67870.1"/>
    </source>
</evidence>
<feature type="region of interest" description="Disordered" evidence="9">
    <location>
        <begin position="404"/>
        <end position="438"/>
    </location>
</feature>
<dbReference type="CDD" id="cd18089">
    <property type="entry name" value="SPOUT_Trm10-like"/>
    <property type="match status" value="1"/>
</dbReference>
<keyword evidence="5" id="KW-0949">S-adenosyl-L-methionine</keyword>